<dbReference type="Gene3D" id="3.10.350.10">
    <property type="entry name" value="LysM domain"/>
    <property type="match status" value="1"/>
</dbReference>
<dbReference type="GO" id="GO:0032153">
    <property type="term" value="C:cell division site"/>
    <property type="evidence" value="ECO:0007669"/>
    <property type="project" value="TreeGrafter"/>
</dbReference>
<feature type="domain" description="LysM" evidence="3">
    <location>
        <begin position="63"/>
        <end position="107"/>
    </location>
</feature>
<dbReference type="InterPro" id="IPR050570">
    <property type="entry name" value="Cell_wall_metabolism_enzyme"/>
</dbReference>
<evidence type="ECO:0000256" key="1">
    <source>
        <dbReference type="ARBA" id="ARBA00038420"/>
    </source>
</evidence>
<dbReference type="Pfam" id="PF01476">
    <property type="entry name" value="LysM"/>
    <property type="match status" value="1"/>
</dbReference>
<dbReference type="PATRIC" id="fig|1195246.3.peg.1447"/>
<evidence type="ECO:0000313" key="4">
    <source>
        <dbReference type="EMBL" id="EIW89288.1"/>
    </source>
</evidence>
<dbReference type="EMBL" id="AKKU01000012">
    <property type="protein sequence ID" value="EIW89288.1"/>
    <property type="molecule type" value="Genomic_DNA"/>
</dbReference>
<dbReference type="InterPro" id="IPR016047">
    <property type="entry name" value="M23ase_b-sheet_dom"/>
</dbReference>
<feature type="compositionally biased region" description="Polar residues" evidence="2">
    <location>
        <begin position="123"/>
        <end position="150"/>
    </location>
</feature>
<protein>
    <submittedName>
        <fullName evidence="4">Lipoprotein NlpD</fullName>
    </submittedName>
</protein>
<name>I8UBG6_9ALTE</name>
<comment type="similarity">
    <text evidence="1">Belongs to the E.coli NlpD/Haemophilus LppB family.</text>
</comment>
<dbReference type="CDD" id="cd12797">
    <property type="entry name" value="M23_peptidase"/>
    <property type="match status" value="1"/>
</dbReference>
<proteinExistence type="inferred from homology"/>
<feature type="region of interest" description="Disordered" evidence="2">
    <location>
        <begin position="116"/>
        <end position="150"/>
    </location>
</feature>
<reference evidence="4 5" key="1">
    <citation type="journal article" date="2012" name="J. Bacteriol.">
        <title>Genome Sequence of Pectin-Degrading Alishewanella agri, Isolated from Landfill Soil.</title>
        <authorList>
            <person name="Kim J."/>
            <person name="Jung J."/>
            <person name="Sung J.S."/>
            <person name="Chun J."/>
            <person name="Park W."/>
        </authorList>
    </citation>
    <scope>NUCLEOTIDE SEQUENCE [LARGE SCALE GENOMIC DNA]</scope>
    <source>
        <strain evidence="4 5">BL06</strain>
    </source>
</reference>
<keyword evidence="4" id="KW-0449">Lipoprotein</keyword>
<dbReference type="SUPFAM" id="SSF51261">
    <property type="entry name" value="Duplicated hybrid motif"/>
    <property type="match status" value="1"/>
</dbReference>
<dbReference type="CDD" id="cd00118">
    <property type="entry name" value="LysM"/>
    <property type="match status" value="1"/>
</dbReference>
<evidence type="ECO:0000256" key="2">
    <source>
        <dbReference type="SAM" id="MobiDB-lite"/>
    </source>
</evidence>
<evidence type="ECO:0000259" key="3">
    <source>
        <dbReference type="PROSITE" id="PS51782"/>
    </source>
</evidence>
<organism evidence="4 5">
    <name type="scientific">Alishewanella agri BL06</name>
    <dbReference type="NCBI Taxonomy" id="1195246"/>
    <lineage>
        <taxon>Bacteria</taxon>
        <taxon>Pseudomonadati</taxon>
        <taxon>Pseudomonadota</taxon>
        <taxon>Gammaproteobacteria</taxon>
        <taxon>Alteromonadales</taxon>
        <taxon>Alteromonadaceae</taxon>
        <taxon>Alishewanella</taxon>
    </lineage>
</organism>
<evidence type="ECO:0000313" key="5">
    <source>
        <dbReference type="Proteomes" id="UP000035062"/>
    </source>
</evidence>
<dbReference type="GO" id="GO:0004222">
    <property type="term" value="F:metalloendopeptidase activity"/>
    <property type="evidence" value="ECO:0007669"/>
    <property type="project" value="TreeGrafter"/>
</dbReference>
<dbReference type="GO" id="GO:0009279">
    <property type="term" value="C:cell outer membrane"/>
    <property type="evidence" value="ECO:0007669"/>
    <property type="project" value="TreeGrafter"/>
</dbReference>
<dbReference type="AlphaFoldDB" id="I8UBG6"/>
<dbReference type="PROSITE" id="PS51782">
    <property type="entry name" value="LYSM"/>
    <property type="match status" value="1"/>
</dbReference>
<comment type="caution">
    <text evidence="4">The sequence shown here is derived from an EMBL/GenBank/DDBJ whole genome shotgun (WGS) entry which is preliminary data.</text>
</comment>
<dbReference type="PANTHER" id="PTHR21666:SF263">
    <property type="entry name" value="MUREIN HYDROLASE ACTIVATOR NLPD"/>
    <property type="match status" value="1"/>
</dbReference>
<dbReference type="PANTHER" id="PTHR21666">
    <property type="entry name" value="PEPTIDASE-RELATED"/>
    <property type="match status" value="1"/>
</dbReference>
<dbReference type="STRING" id="1195246.AGRI_07365"/>
<dbReference type="InterPro" id="IPR036779">
    <property type="entry name" value="LysM_dom_sf"/>
</dbReference>
<dbReference type="InterPro" id="IPR011055">
    <property type="entry name" value="Dup_hybrid_motif"/>
</dbReference>
<dbReference type="Proteomes" id="UP000035062">
    <property type="component" value="Unassembled WGS sequence"/>
</dbReference>
<dbReference type="SMART" id="SM00257">
    <property type="entry name" value="LysM"/>
    <property type="match status" value="1"/>
</dbReference>
<dbReference type="InterPro" id="IPR018392">
    <property type="entry name" value="LysM"/>
</dbReference>
<dbReference type="RefSeq" id="WP_008984356.1">
    <property type="nucleotide sequence ID" value="NZ_AKKU01000012.1"/>
</dbReference>
<accession>I8UBG6</accession>
<dbReference type="Gene3D" id="2.70.70.10">
    <property type="entry name" value="Glucose Permease (Domain IIA)"/>
    <property type="match status" value="1"/>
</dbReference>
<dbReference type="eggNOG" id="COG4942">
    <property type="taxonomic scope" value="Bacteria"/>
</dbReference>
<gene>
    <name evidence="4" type="ORF">AGRI_07365</name>
</gene>
<keyword evidence="5" id="KW-1185">Reference proteome</keyword>
<sequence>MIVASTLTASGWQQAGPAACRLLLLLSLLWLTACAGKSTPAPVTTLELRKQQIAQRQAELTGNQYIVQGGDTLYSIAFRAGQDYRALASRNNIRPPYTIYPGQIIRLQPSAGNPVARSGTAIAGQSTSNPNRAKSVAANQQKGYGQSANNQQVDAPVSAAMNKVRWHWPVRGQILARFSTAENGIKGVQIGGRDGTRVNAAADGQVVYAGSALRGYGNLVIIKHNDDYLSAYAHNKRLLVKERQEVKAGQQIAEMGDTDAASTRLHFEIRFRGKSVDPLRYLPK</sequence>
<dbReference type="Pfam" id="PF01551">
    <property type="entry name" value="Peptidase_M23"/>
    <property type="match status" value="1"/>
</dbReference>